<accession>A0A1E3SJF7</accession>
<feature type="transmembrane region" description="Helical" evidence="2">
    <location>
        <begin position="279"/>
        <end position="309"/>
    </location>
</feature>
<feature type="transmembrane region" description="Helical" evidence="2">
    <location>
        <begin position="126"/>
        <end position="148"/>
    </location>
</feature>
<dbReference type="Proteomes" id="UP000192739">
    <property type="component" value="Unassembled WGS sequence"/>
</dbReference>
<organism evidence="3 4">
    <name type="scientific">Mycobacterium intermedium</name>
    <dbReference type="NCBI Taxonomy" id="28445"/>
    <lineage>
        <taxon>Bacteria</taxon>
        <taxon>Bacillati</taxon>
        <taxon>Actinomycetota</taxon>
        <taxon>Actinomycetes</taxon>
        <taxon>Mycobacteriales</taxon>
        <taxon>Mycobacteriaceae</taxon>
        <taxon>Mycobacterium</taxon>
        <taxon>Mycobacterium simiae complex</taxon>
    </lineage>
</organism>
<keyword evidence="4" id="KW-1185">Reference proteome</keyword>
<dbReference type="STRING" id="28445.BHQ20_07935"/>
<dbReference type="PANTHER" id="PTHR48125:SF12">
    <property type="entry name" value="AT HOOK TRANSCRIPTION FACTOR FAMILY-RELATED"/>
    <property type="match status" value="1"/>
</dbReference>
<proteinExistence type="predicted"/>
<evidence type="ECO:0000313" key="3">
    <source>
        <dbReference type="EMBL" id="ORA98811.1"/>
    </source>
</evidence>
<feature type="transmembrane region" description="Helical" evidence="2">
    <location>
        <begin position="168"/>
        <end position="196"/>
    </location>
</feature>
<protein>
    <recommendedName>
        <fullName evidence="5">Proline and glycine rich transmembrane protein</fullName>
    </recommendedName>
</protein>
<feature type="region of interest" description="Disordered" evidence="1">
    <location>
        <begin position="326"/>
        <end position="353"/>
    </location>
</feature>
<feature type="compositionally biased region" description="Pro residues" evidence="1">
    <location>
        <begin position="77"/>
        <end position="86"/>
    </location>
</feature>
<evidence type="ECO:0000313" key="4">
    <source>
        <dbReference type="Proteomes" id="UP000192739"/>
    </source>
</evidence>
<evidence type="ECO:0008006" key="5">
    <source>
        <dbReference type="Google" id="ProtNLM"/>
    </source>
</evidence>
<dbReference type="EMBL" id="MVHT01000062">
    <property type="protein sequence ID" value="ORA98811.1"/>
    <property type="molecule type" value="Genomic_DNA"/>
</dbReference>
<reference evidence="3 4" key="1">
    <citation type="submission" date="2017-02" db="EMBL/GenBank/DDBJ databases">
        <title>The new phylogeny of genus Mycobacterium.</title>
        <authorList>
            <person name="Tortoli E."/>
            <person name="Trovato A."/>
            <person name="Cirillo D.M."/>
        </authorList>
    </citation>
    <scope>NUCLEOTIDE SEQUENCE [LARGE SCALE GENOMIC DNA]</scope>
    <source>
        <strain evidence="3 4">DSM 44049</strain>
    </source>
</reference>
<feature type="compositionally biased region" description="Pro residues" evidence="1">
    <location>
        <begin position="1"/>
        <end position="11"/>
    </location>
</feature>
<comment type="caution">
    <text evidence="3">The sequence shown here is derived from an EMBL/GenBank/DDBJ whole genome shotgun (WGS) entry which is preliminary data.</text>
</comment>
<name>A0A1E3SJF7_MYCIE</name>
<keyword evidence="2" id="KW-0472">Membrane</keyword>
<feature type="compositionally biased region" description="Pro residues" evidence="1">
    <location>
        <begin position="22"/>
        <end position="57"/>
    </location>
</feature>
<evidence type="ECO:0000256" key="2">
    <source>
        <dbReference type="SAM" id="Phobius"/>
    </source>
</evidence>
<evidence type="ECO:0000256" key="1">
    <source>
        <dbReference type="SAM" id="MobiDB-lite"/>
    </source>
</evidence>
<dbReference type="PANTHER" id="PTHR48125">
    <property type="entry name" value="LP07818P1"/>
    <property type="match status" value="1"/>
</dbReference>
<dbReference type="RefSeq" id="WP_069418568.1">
    <property type="nucleotide sequence ID" value="NZ_JACKTC010000041.1"/>
</dbReference>
<keyword evidence="2" id="KW-0812">Transmembrane</keyword>
<keyword evidence="2" id="KW-1133">Transmembrane helix</keyword>
<feature type="transmembrane region" description="Helical" evidence="2">
    <location>
        <begin position="217"/>
        <end position="250"/>
    </location>
</feature>
<dbReference type="OrthoDB" id="4829830at2"/>
<feature type="compositionally biased region" description="Pro residues" evidence="1">
    <location>
        <begin position="327"/>
        <end position="353"/>
    </location>
</feature>
<sequence length="353" mass="36535">MSQPPEYPGNPDPQSGRHSAPGYPPPPSPQGYGAPPPPPPGYGAPPPPPPGYGPPPGQSSSQPPGDAPGGYAAPGYSQPPPPPSYGQPPASYAQAPGGSPFSVGEAFNWAWNTFTKNALALIVPMLIYGAAMAVISIVLYMVLFAVVAGGSSVDESGGASTLFGFGFLFTWALFGFFFFLAFFYIQAAFVSGALALADGQPVSISSFLQPPRNLGSVIVAALLVSIGTSVGYALCVLPGIIFLFFSLFTIPFVVDRSLAPVDALKASFSTINRNLGSALLAYLVVVAVGIVGNAVCVGGLISIPVSLLIMTYTYRRLSGGNVVPAPVSGPPQPYQPPQQYPPQQYPPQQPYQG</sequence>
<gene>
    <name evidence="3" type="ORF">BST27_20130</name>
</gene>
<dbReference type="AlphaFoldDB" id="A0A1E3SJF7"/>
<feature type="compositionally biased region" description="Low complexity" evidence="1">
    <location>
        <begin position="58"/>
        <end position="76"/>
    </location>
</feature>
<feature type="region of interest" description="Disordered" evidence="1">
    <location>
        <begin position="1"/>
        <end position="93"/>
    </location>
</feature>